<dbReference type="EMBL" id="JAZGSY010000151">
    <property type="protein sequence ID" value="KAL1839542.1"/>
    <property type="molecule type" value="Genomic_DNA"/>
</dbReference>
<keyword evidence="1" id="KW-0812">Transmembrane</keyword>
<proteinExistence type="predicted"/>
<keyword evidence="1" id="KW-0472">Membrane</keyword>
<reference evidence="2 3" key="1">
    <citation type="journal article" date="2024" name="Commun. Biol.">
        <title>Comparative genomic analysis of thermophilic fungi reveals convergent evolutionary adaptations and gene losses.</title>
        <authorList>
            <person name="Steindorff A.S."/>
            <person name="Aguilar-Pontes M.V."/>
            <person name="Robinson A.J."/>
            <person name="Andreopoulos B."/>
            <person name="LaButti K."/>
            <person name="Kuo A."/>
            <person name="Mondo S."/>
            <person name="Riley R."/>
            <person name="Otillar R."/>
            <person name="Haridas S."/>
            <person name="Lipzen A."/>
            <person name="Grimwood J."/>
            <person name="Schmutz J."/>
            <person name="Clum A."/>
            <person name="Reid I.D."/>
            <person name="Moisan M.C."/>
            <person name="Butler G."/>
            <person name="Nguyen T.T.M."/>
            <person name="Dewar K."/>
            <person name="Conant G."/>
            <person name="Drula E."/>
            <person name="Henrissat B."/>
            <person name="Hansel C."/>
            <person name="Singer S."/>
            <person name="Hutchinson M.I."/>
            <person name="de Vries R.P."/>
            <person name="Natvig D.O."/>
            <person name="Powell A.J."/>
            <person name="Tsang A."/>
            <person name="Grigoriev I.V."/>
        </authorList>
    </citation>
    <scope>NUCLEOTIDE SEQUENCE [LARGE SCALE GENOMIC DNA]</scope>
    <source>
        <strain evidence="2 3">CBS 620.91</strain>
    </source>
</reference>
<evidence type="ECO:0000313" key="3">
    <source>
        <dbReference type="Proteomes" id="UP001583172"/>
    </source>
</evidence>
<accession>A0ABR3VCW6</accession>
<feature type="transmembrane region" description="Helical" evidence="1">
    <location>
        <begin position="44"/>
        <end position="61"/>
    </location>
</feature>
<gene>
    <name evidence="2" type="ORF">VTJ49DRAFT_1405</name>
</gene>
<keyword evidence="3" id="KW-1185">Reference proteome</keyword>
<feature type="transmembrane region" description="Helical" evidence="1">
    <location>
        <begin position="81"/>
        <end position="99"/>
    </location>
</feature>
<name>A0ABR3VCW6_HUMIN</name>
<protein>
    <submittedName>
        <fullName evidence="2">Uncharacterized protein</fullName>
    </submittedName>
</protein>
<dbReference type="Proteomes" id="UP001583172">
    <property type="component" value="Unassembled WGS sequence"/>
</dbReference>
<evidence type="ECO:0000313" key="2">
    <source>
        <dbReference type="EMBL" id="KAL1839542.1"/>
    </source>
</evidence>
<keyword evidence="1" id="KW-1133">Transmembrane helix</keyword>
<evidence type="ECO:0000256" key="1">
    <source>
        <dbReference type="SAM" id="Phobius"/>
    </source>
</evidence>
<organism evidence="2 3">
    <name type="scientific">Humicola insolens</name>
    <name type="common">Soft-rot fungus</name>
    <dbReference type="NCBI Taxonomy" id="85995"/>
    <lineage>
        <taxon>Eukaryota</taxon>
        <taxon>Fungi</taxon>
        <taxon>Dikarya</taxon>
        <taxon>Ascomycota</taxon>
        <taxon>Pezizomycotina</taxon>
        <taxon>Sordariomycetes</taxon>
        <taxon>Sordariomycetidae</taxon>
        <taxon>Sordariales</taxon>
        <taxon>Chaetomiaceae</taxon>
        <taxon>Mycothermus</taxon>
    </lineage>
</organism>
<comment type="caution">
    <text evidence="2">The sequence shown here is derived from an EMBL/GenBank/DDBJ whole genome shotgun (WGS) entry which is preliminary data.</text>
</comment>
<sequence length="159" mass="18033">MVTAATTRPTRYSPLHEKCTISLVRSRHDSPSISRSRSSSPSSALSSSSLASGLWIGIALALTTSGCSSSAKGCDGTALDWVMMGSVAFQLYFFVTVVWQELRSLCRQPSDAVKRWIVTWEWFWLWFGHWLKAWWERLSAMKPWWHGSTDAPSFLRRLD</sequence>